<keyword evidence="1" id="KW-0677">Repeat</keyword>
<dbReference type="SUPFAM" id="SSF52540">
    <property type="entry name" value="P-loop containing nucleoside triphosphate hydrolases"/>
    <property type="match status" value="1"/>
</dbReference>
<feature type="repeat" description="ANK" evidence="3">
    <location>
        <begin position="1356"/>
        <end position="1388"/>
    </location>
</feature>
<dbReference type="InterPro" id="IPR007111">
    <property type="entry name" value="NACHT_NTPase"/>
</dbReference>
<feature type="repeat" description="ANK" evidence="3">
    <location>
        <begin position="1122"/>
        <end position="1154"/>
    </location>
</feature>
<dbReference type="InterPro" id="IPR035994">
    <property type="entry name" value="Nucleoside_phosphorylase_sf"/>
</dbReference>
<dbReference type="PANTHER" id="PTHR24198:SF165">
    <property type="entry name" value="ANKYRIN REPEAT-CONTAINING PROTEIN-RELATED"/>
    <property type="match status" value="1"/>
</dbReference>
<comment type="caution">
    <text evidence="5">The sequence shown here is derived from an EMBL/GenBank/DDBJ whole genome shotgun (WGS) entry which is preliminary data.</text>
</comment>
<gene>
    <name evidence="5" type="ORF">CMUS01_15296</name>
</gene>
<name>A0A8H6IY56_9PEZI</name>
<reference evidence="5" key="1">
    <citation type="journal article" date="2020" name="Phytopathology">
        <title>Genome Sequence Resources of Colletotrichum truncatum, C. plurivorum, C. musicola, and C. sojae: Four Species Pathogenic to Soybean (Glycine max).</title>
        <authorList>
            <person name="Rogerio F."/>
            <person name="Boufleur T.R."/>
            <person name="Ciampi-Guillardi M."/>
            <person name="Sukno S.A."/>
            <person name="Thon M.R."/>
            <person name="Massola Junior N.S."/>
            <person name="Baroncelli R."/>
        </authorList>
    </citation>
    <scope>NUCLEOTIDE SEQUENCE</scope>
    <source>
        <strain evidence="5">LFN0074</strain>
    </source>
</reference>
<keyword evidence="2 3" id="KW-0040">ANK repeat</keyword>
<accession>A0A8H6IY56</accession>
<dbReference type="InterPro" id="IPR056884">
    <property type="entry name" value="NPHP3-like_N"/>
</dbReference>
<dbReference type="Pfam" id="PF13637">
    <property type="entry name" value="Ank_4"/>
    <property type="match status" value="1"/>
</dbReference>
<dbReference type="Gene3D" id="3.40.50.300">
    <property type="entry name" value="P-loop containing nucleotide triphosphate hydrolases"/>
    <property type="match status" value="1"/>
</dbReference>
<evidence type="ECO:0000256" key="2">
    <source>
        <dbReference type="ARBA" id="ARBA00023043"/>
    </source>
</evidence>
<dbReference type="Gene3D" id="3.40.50.1580">
    <property type="entry name" value="Nucleoside phosphorylase domain"/>
    <property type="match status" value="1"/>
</dbReference>
<feature type="repeat" description="ANK" evidence="3">
    <location>
        <begin position="950"/>
        <end position="982"/>
    </location>
</feature>
<dbReference type="Gene3D" id="1.25.40.20">
    <property type="entry name" value="Ankyrin repeat-containing domain"/>
    <property type="match status" value="4"/>
</dbReference>
<dbReference type="PANTHER" id="PTHR24198">
    <property type="entry name" value="ANKYRIN REPEAT AND PROTEIN KINASE DOMAIN-CONTAINING PROTEIN"/>
    <property type="match status" value="1"/>
</dbReference>
<sequence length="1680" mass="183962">MASSKLKSLEGPDSYTVGWIAALPIERAAAVAILEEKHAEPKGFIRHPNDTNVYTWGRIGDHNVAIASLAAGICGLTSAATTASSLSASLPSIRIGLLVGIGGAIPRPNDDRDIRLGDVVVSQPDGTTGGVCQYDLVKAKTGDRRERKGFLGMPPTVLLKALASIQADHELEDSQIPNILQDMLQANPKMAKRSRQSPGYIHQGVDNDRLFHPSYEHVSSHDCGSCEVAGEIHRDPRHSTDPEIHYGIIASGNTLVKDGISRDRIVADIGENCICFEMEAAGLMNHFPCLVIRGICDYADSHKNDRWQRYASATAAAYAKELLSYVPASEVQEARRALEILQSVEQTVESTKRVTVELKTTLESFKHESRREKIFEWLAAPDPSSNANHARKLRHKGTGSWLLKSPKFQDWVLGTLKHLWLRGIPGCGKTVLSTIVLDHLPKNNNQVVLSFFFDFSETEKQTFDGMLRSLATQLYQGGFDSNALLDSSLKAHSDGQNEPTTETLEFVVRNMLAALENVVIVLDALDESTTRARILSWIHDLFSTPDLSHVQLIYTSREEADFMQHLPGLIGEHCCLTMNSGSIDADIYSYVTEILQQDSRFTDKQLSEDLIAEILHKVGSGGNGMFRWAACQIDSLAGCTSPRAIKDHLNMLPRDLNETYERIIQSIPQDFKEKATRLLQFLLYSEEPLSLQQAVEVIATNFEEEPPHFSIDSRLFRELDILRHCPSLVSVVEIEYFGDLVLVLHLAHFSVMEYLLLQPPFERSNACTTITRTCLSYLRDISGDKWDLTGNFPLALYASGYWLSFAQIAQSSAELVSEIVSFLQDKDVFNRWVFLAELGGGDDWDSYQDLPRGPGLHYASIGGLTAVIRSMTESGADVDAQGRKFGNALQAAVFHGHLDTAQLLIEKGANVNYRGGLFGNALVAACHQGRLDIVRLLLENCADVNLQGGRHGSALNAASKQGHHEIVKMLLDQGADMNTQEQAIPSSTLTLRSALQSACRHGHSSIVQLLLERGARFNPEGGSYGDSLRSACFNGHSEVVQLLLEKRGDVSLRGYDSETSIQAACHGGKENIMGPLPDAVNSTNNNTGDFTRALRAASSQGNDIIVKMLVDAGADVNSLDQNRGTALQVACRNGHERVVKMLLDLGADGNAQNDGSQHPLLISFSSDDQRIFNMLVASGADLSTLVGDYESTLKEACLNGDLVAVEMLLDLRADSNSKDIEFDILLKAADCSDGNAAHTLPVDADEDFNNQDGTEWRRSTIRRVLECISDRENSIEVLLIRLGAAIRNGGKYDASFCPVYPWQQRSLVTALVELGKWVKERCLIDPCATASFGGLWDIVLWLLRQRGEATNTSADDSTPPLSSAILDGYSNVAKLLIHKGMDVNAAHGTAWTPLMAAIYRQPVDMEVFSLLLEKGADASKSTSDGWTPLLLASEKGRPNGVSLLLERCSVDLNHRHSEYGQTALSFAAEMGHEAIVELLLSDARTDTGTPDFLGRTAIFHAARIGRKAVVSALLARLAPANLPDIYGSTPLSAAARLGHVGVVKALLAADAASLSPDYRGRTPLWWAKRSGHTEIFHLLLEYCQRNKVSLANETSPEVITKLQESSSGYCDICLFGVSDDCGRYICPICMGGHLFVCEDCFASGGHCLDQSHGLVRKAGWNAAKRRHRDSIDSLGEYKHF</sequence>
<organism evidence="5 6">
    <name type="scientific">Colletotrichum musicola</name>
    <dbReference type="NCBI Taxonomy" id="2175873"/>
    <lineage>
        <taxon>Eukaryota</taxon>
        <taxon>Fungi</taxon>
        <taxon>Dikarya</taxon>
        <taxon>Ascomycota</taxon>
        <taxon>Pezizomycotina</taxon>
        <taxon>Sordariomycetes</taxon>
        <taxon>Hypocreomycetidae</taxon>
        <taxon>Glomerellales</taxon>
        <taxon>Glomerellaceae</taxon>
        <taxon>Colletotrichum</taxon>
        <taxon>Colletotrichum orchidearum species complex</taxon>
    </lineage>
</organism>
<feature type="repeat" description="ANK" evidence="3">
    <location>
        <begin position="1526"/>
        <end position="1558"/>
    </location>
</feature>
<dbReference type="PROSITE" id="PS50837">
    <property type="entry name" value="NACHT"/>
    <property type="match status" value="1"/>
</dbReference>
<dbReference type="InterPro" id="IPR027417">
    <property type="entry name" value="P-loop_NTPase"/>
</dbReference>
<dbReference type="InterPro" id="IPR036770">
    <property type="entry name" value="Ankyrin_rpt-contain_sf"/>
</dbReference>
<keyword evidence="6" id="KW-1185">Reference proteome</keyword>
<dbReference type="SUPFAM" id="SSF53167">
    <property type="entry name" value="Purine and uridine phosphorylases"/>
    <property type="match status" value="1"/>
</dbReference>
<feature type="domain" description="NACHT" evidence="4">
    <location>
        <begin position="417"/>
        <end position="560"/>
    </location>
</feature>
<dbReference type="SUPFAM" id="SSF48403">
    <property type="entry name" value="Ankyrin repeat"/>
    <property type="match status" value="2"/>
</dbReference>
<feature type="repeat" description="ANK" evidence="3">
    <location>
        <begin position="1389"/>
        <end position="1423"/>
    </location>
</feature>
<dbReference type="Pfam" id="PF00023">
    <property type="entry name" value="Ank"/>
    <property type="match status" value="1"/>
</dbReference>
<dbReference type="PROSITE" id="PS50297">
    <property type="entry name" value="ANK_REP_REGION"/>
    <property type="match status" value="6"/>
</dbReference>
<dbReference type="OrthoDB" id="1577640at2759"/>
<dbReference type="InterPro" id="IPR002110">
    <property type="entry name" value="Ankyrin_rpt"/>
</dbReference>
<evidence type="ECO:0000256" key="1">
    <source>
        <dbReference type="ARBA" id="ARBA00022737"/>
    </source>
</evidence>
<evidence type="ECO:0000313" key="5">
    <source>
        <dbReference type="EMBL" id="KAF6802650.1"/>
    </source>
</evidence>
<protein>
    <submittedName>
        <fullName evidence="5">NACHT and ankyrin domain protein</fullName>
    </submittedName>
</protein>
<dbReference type="GO" id="GO:0003824">
    <property type="term" value="F:catalytic activity"/>
    <property type="evidence" value="ECO:0007669"/>
    <property type="project" value="InterPro"/>
</dbReference>
<dbReference type="Pfam" id="PF12796">
    <property type="entry name" value="Ank_2"/>
    <property type="match status" value="5"/>
</dbReference>
<feature type="repeat" description="ANK" evidence="3">
    <location>
        <begin position="884"/>
        <end position="916"/>
    </location>
</feature>
<dbReference type="Proteomes" id="UP000639643">
    <property type="component" value="Unassembled WGS sequence"/>
</dbReference>
<dbReference type="SMART" id="SM00248">
    <property type="entry name" value="ANK"/>
    <property type="match status" value="17"/>
</dbReference>
<feature type="repeat" description="ANK" evidence="3">
    <location>
        <begin position="1089"/>
        <end position="1121"/>
    </location>
</feature>
<dbReference type="PROSITE" id="PS50088">
    <property type="entry name" value="ANK_REPEAT"/>
    <property type="match status" value="8"/>
</dbReference>
<dbReference type="Pfam" id="PF24883">
    <property type="entry name" value="NPHP3_N"/>
    <property type="match status" value="1"/>
</dbReference>
<evidence type="ECO:0000259" key="4">
    <source>
        <dbReference type="PROSITE" id="PS50837"/>
    </source>
</evidence>
<evidence type="ECO:0000256" key="3">
    <source>
        <dbReference type="PROSITE-ProRule" id="PRU00023"/>
    </source>
</evidence>
<feature type="repeat" description="ANK" evidence="3">
    <location>
        <begin position="990"/>
        <end position="1022"/>
    </location>
</feature>
<evidence type="ECO:0000313" key="6">
    <source>
        <dbReference type="Proteomes" id="UP000639643"/>
    </source>
</evidence>
<dbReference type="EMBL" id="WIGM01001252">
    <property type="protein sequence ID" value="KAF6802650.1"/>
    <property type="molecule type" value="Genomic_DNA"/>
</dbReference>
<dbReference type="GO" id="GO:0009116">
    <property type="term" value="P:nucleoside metabolic process"/>
    <property type="evidence" value="ECO:0007669"/>
    <property type="project" value="InterPro"/>
</dbReference>
<proteinExistence type="predicted"/>